<accession>A0A3B3VR59</accession>
<reference evidence="1" key="2">
    <citation type="submission" date="2025-09" db="UniProtKB">
        <authorList>
            <consortium name="Ensembl"/>
        </authorList>
    </citation>
    <scope>IDENTIFICATION</scope>
</reference>
<reference evidence="1" key="1">
    <citation type="submission" date="2025-08" db="UniProtKB">
        <authorList>
            <consortium name="Ensembl"/>
        </authorList>
    </citation>
    <scope>IDENTIFICATION</scope>
</reference>
<evidence type="ECO:0000313" key="1">
    <source>
        <dbReference type="Ensembl" id="ENSPLAP00000027513.1"/>
    </source>
</evidence>
<organism evidence="1 2">
    <name type="scientific">Poecilia latipinna</name>
    <name type="common">sailfin molly</name>
    <dbReference type="NCBI Taxonomy" id="48699"/>
    <lineage>
        <taxon>Eukaryota</taxon>
        <taxon>Metazoa</taxon>
        <taxon>Chordata</taxon>
        <taxon>Craniata</taxon>
        <taxon>Vertebrata</taxon>
        <taxon>Euteleostomi</taxon>
        <taxon>Actinopterygii</taxon>
        <taxon>Neopterygii</taxon>
        <taxon>Teleostei</taxon>
        <taxon>Neoteleostei</taxon>
        <taxon>Acanthomorphata</taxon>
        <taxon>Ovalentaria</taxon>
        <taxon>Atherinomorphae</taxon>
        <taxon>Cyprinodontiformes</taxon>
        <taxon>Poeciliidae</taxon>
        <taxon>Poeciliinae</taxon>
        <taxon>Poecilia</taxon>
    </lineage>
</organism>
<evidence type="ECO:0000313" key="2">
    <source>
        <dbReference type="Proteomes" id="UP000261500"/>
    </source>
</evidence>
<dbReference type="Ensembl" id="ENSPLAT00000020615.1">
    <property type="protein sequence ID" value="ENSPLAP00000027513.1"/>
    <property type="gene ID" value="ENSPLAG00000016169.1"/>
</dbReference>
<protein>
    <submittedName>
        <fullName evidence="1">Uncharacterized protein</fullName>
    </submittedName>
</protein>
<proteinExistence type="predicted"/>
<sequence length="71" mass="8411">MRLAFDVKVFKKFNKVNIDLKVRWAINLTQFHQLCQGEWTRTPAIHWEKLLEGNPKGLTQVIQSDIKDNYP</sequence>
<dbReference type="Proteomes" id="UP000261500">
    <property type="component" value="Unplaced"/>
</dbReference>
<name>A0A3B3VR59_9TELE</name>
<keyword evidence="2" id="KW-1185">Reference proteome</keyword>
<dbReference type="AlphaFoldDB" id="A0A3B3VR59"/>